<proteinExistence type="evidence at transcript level"/>
<reference evidence="1" key="1">
    <citation type="journal article" date="2008" name="BMC Genomics">
        <title>A conifer genomics resource of 200,000 spruce (Picea spp.) ESTs and 6,464 high-quality, sequence-finished full-length cDNAs for Sitka spruce (Picea sitchensis).</title>
        <authorList>
            <person name="Ralph S.G."/>
            <person name="Chun H.J."/>
            <person name="Kolosova N."/>
            <person name="Cooper D."/>
            <person name="Oddy C."/>
            <person name="Ritland C.E."/>
            <person name="Kirkpatrick R."/>
            <person name="Moore R."/>
            <person name="Barber S."/>
            <person name="Holt R.A."/>
            <person name="Jones S.J."/>
            <person name="Marra M.A."/>
            <person name="Douglas C.J."/>
            <person name="Ritland K."/>
            <person name="Bohlmann J."/>
        </authorList>
    </citation>
    <scope>NUCLEOTIDE SEQUENCE</scope>
    <source>
        <tissue evidence="1">Green portion of the leader tissue</tissue>
    </source>
</reference>
<accession>A9NXB5</accession>
<protein>
    <submittedName>
        <fullName evidence="1">Uncharacterized protein</fullName>
    </submittedName>
</protein>
<organism evidence="1">
    <name type="scientific">Picea sitchensis</name>
    <name type="common">Sitka spruce</name>
    <name type="synonym">Pinus sitchensis</name>
    <dbReference type="NCBI Taxonomy" id="3332"/>
    <lineage>
        <taxon>Eukaryota</taxon>
        <taxon>Viridiplantae</taxon>
        <taxon>Streptophyta</taxon>
        <taxon>Embryophyta</taxon>
        <taxon>Tracheophyta</taxon>
        <taxon>Spermatophyta</taxon>
        <taxon>Pinopsida</taxon>
        <taxon>Pinidae</taxon>
        <taxon>Conifers I</taxon>
        <taxon>Pinales</taxon>
        <taxon>Pinaceae</taxon>
        <taxon>Picea</taxon>
    </lineage>
</organism>
<dbReference type="AlphaFoldDB" id="A9NXB5"/>
<name>A9NXB5_PICSI</name>
<evidence type="ECO:0000313" key="1">
    <source>
        <dbReference type="EMBL" id="ABK25276.1"/>
    </source>
</evidence>
<dbReference type="EMBL" id="EF085981">
    <property type="protein sequence ID" value="ABK25276.1"/>
    <property type="molecule type" value="mRNA"/>
</dbReference>
<sequence>MKAPFSCLAPLINHSQCSSNNGEEEENISGGEENRRDAQQIWFANDPAMAERNYLAVQNSMRYVIYM</sequence>